<evidence type="ECO:0000256" key="1">
    <source>
        <dbReference type="ARBA" id="ARBA00022801"/>
    </source>
</evidence>
<dbReference type="SUPFAM" id="SSF51445">
    <property type="entry name" value="(Trans)glycosidases"/>
    <property type="match status" value="1"/>
</dbReference>
<reference evidence="5" key="2">
    <citation type="submission" date="2020-09" db="EMBL/GenBank/DDBJ databases">
        <authorList>
            <person name="Sun Q."/>
            <person name="Kim S."/>
        </authorList>
    </citation>
    <scope>NUCLEOTIDE SEQUENCE</scope>
    <source>
        <strain evidence="5">KCTC 12711</strain>
    </source>
</reference>
<dbReference type="Gene3D" id="2.60.40.10">
    <property type="entry name" value="Immunoglobulins"/>
    <property type="match status" value="1"/>
</dbReference>
<dbReference type="GO" id="GO:0016798">
    <property type="term" value="F:hydrolase activity, acting on glycosyl bonds"/>
    <property type="evidence" value="ECO:0007669"/>
    <property type="project" value="UniProtKB-KW"/>
</dbReference>
<dbReference type="Gene3D" id="2.60.40.1180">
    <property type="entry name" value="Golgi alpha-mannosidase II"/>
    <property type="match status" value="1"/>
</dbReference>
<dbReference type="InterPro" id="IPR006047">
    <property type="entry name" value="GH13_cat_dom"/>
</dbReference>
<dbReference type="InterPro" id="IPR013780">
    <property type="entry name" value="Glyco_hydro_b"/>
</dbReference>
<evidence type="ECO:0000313" key="5">
    <source>
        <dbReference type="EMBL" id="GHA05027.1"/>
    </source>
</evidence>
<organism evidence="5 6">
    <name type="scientific">Arenicella chitinivorans</name>
    <dbReference type="NCBI Taxonomy" id="1329800"/>
    <lineage>
        <taxon>Bacteria</taxon>
        <taxon>Pseudomonadati</taxon>
        <taxon>Pseudomonadota</taxon>
        <taxon>Gammaproteobacteria</taxon>
        <taxon>Arenicellales</taxon>
        <taxon>Arenicellaceae</taxon>
        <taxon>Arenicella</taxon>
    </lineage>
</organism>
<dbReference type="InterPro" id="IPR014756">
    <property type="entry name" value="Ig_E-set"/>
</dbReference>
<dbReference type="Proteomes" id="UP000614811">
    <property type="component" value="Unassembled WGS sequence"/>
</dbReference>
<sequence>MHKARVQTLFIAILIFSLTRAAYAESLIDRIEPPFWWTGMAEQTVQLMVYGKSIGKATVTSSNPSIIVQNVHTTDNPNYIFVDLTTELEQGEANTALRFELDDGAQQTVRYTFNARAAGSAERAGFSSKDVVYLLTPDRFANGNPNNDAVAGLTEQPNRSHPGGRHGGDLQGITQNLAYLANLGITQLWLNPIQENNEATYSYHGYAISDLYQVDARLGGNQALLSMTARARELGIGVIMDSIPNHIGAEHWWMRDLPSKDWIHNEGKFTQTSHRHEMIQDPYAPESERREFNDGWFVPSMPDLNQSNPLLANYIVQNTIWWIEYAGLSGLRVDTLPYADKHFTRDYNQRILAEYPNLNIVGEEWSTNPAVVAYWQRGKLNQDGFDAGSPSLMDFPLQEALIQALTEPEADRKGLMRLHVMLANDFQYPDADNLVVLSDNHDMNRVHTWLKQDVALTKMALGFLFTIRGIPQLFYGTEILMDNTGTDDHGVIRSDYPGGWVGDTVNAFTGQGLTQAQLDMQNTVRELLNWRKHSVAIHSGELVHYVPKDGVYVYFRVHKDDVVMVLMNKNEQTKQINTARFKETLGAHTRWQDVLTQATGELATGISVPAKTTMIVELKQ</sequence>
<dbReference type="Pfam" id="PF00128">
    <property type="entry name" value="Alpha-amylase"/>
    <property type="match status" value="1"/>
</dbReference>
<dbReference type="PANTHER" id="PTHR10357">
    <property type="entry name" value="ALPHA-AMYLASE FAMILY MEMBER"/>
    <property type="match status" value="1"/>
</dbReference>
<evidence type="ECO:0000256" key="3">
    <source>
        <dbReference type="SAM" id="MobiDB-lite"/>
    </source>
</evidence>
<keyword evidence="1 5" id="KW-0378">Hydrolase</keyword>
<dbReference type="SUPFAM" id="SSF81296">
    <property type="entry name" value="E set domains"/>
    <property type="match status" value="1"/>
</dbReference>
<comment type="caution">
    <text evidence="5">The sequence shown here is derived from an EMBL/GenBank/DDBJ whole genome shotgun (WGS) entry which is preliminary data.</text>
</comment>
<dbReference type="SMART" id="SM00642">
    <property type="entry name" value="Aamy"/>
    <property type="match status" value="1"/>
</dbReference>
<feature type="domain" description="Glycosyl hydrolase family 13 catalytic" evidence="4">
    <location>
        <begin position="134"/>
        <end position="531"/>
    </location>
</feature>
<keyword evidence="2" id="KW-0326">Glycosidase</keyword>
<dbReference type="EMBL" id="BMXA01000002">
    <property type="protein sequence ID" value="GHA05027.1"/>
    <property type="molecule type" value="Genomic_DNA"/>
</dbReference>
<dbReference type="GO" id="GO:0005975">
    <property type="term" value="P:carbohydrate metabolic process"/>
    <property type="evidence" value="ECO:0007669"/>
    <property type="project" value="InterPro"/>
</dbReference>
<dbReference type="AlphaFoldDB" id="A0A918RPC7"/>
<evidence type="ECO:0000259" key="4">
    <source>
        <dbReference type="SMART" id="SM00642"/>
    </source>
</evidence>
<accession>A0A918RPC7</accession>
<dbReference type="InterPro" id="IPR019492">
    <property type="entry name" value="Cyclo-malto-dextrinase_C"/>
</dbReference>
<dbReference type="Pfam" id="PF09087">
    <property type="entry name" value="Cyc-maltodext_N"/>
    <property type="match status" value="1"/>
</dbReference>
<reference evidence="5" key="1">
    <citation type="journal article" date="2014" name="Int. J. Syst. Evol. Microbiol.">
        <title>Complete genome sequence of Corynebacterium casei LMG S-19264T (=DSM 44701T), isolated from a smear-ripened cheese.</title>
        <authorList>
            <consortium name="US DOE Joint Genome Institute (JGI-PGF)"/>
            <person name="Walter F."/>
            <person name="Albersmeier A."/>
            <person name="Kalinowski J."/>
            <person name="Ruckert C."/>
        </authorList>
    </citation>
    <scope>NUCLEOTIDE SEQUENCE</scope>
    <source>
        <strain evidence="5">KCTC 12711</strain>
    </source>
</reference>
<dbReference type="SUPFAM" id="SSF51011">
    <property type="entry name" value="Glycosyl hydrolase domain"/>
    <property type="match status" value="1"/>
</dbReference>
<dbReference type="RefSeq" id="WP_189399246.1">
    <property type="nucleotide sequence ID" value="NZ_BMXA01000002.1"/>
</dbReference>
<dbReference type="InterPro" id="IPR017853">
    <property type="entry name" value="GH"/>
</dbReference>
<dbReference type="InterPro" id="IPR013783">
    <property type="entry name" value="Ig-like_fold"/>
</dbReference>
<protein>
    <submittedName>
        <fullName evidence="5">Glycosyl hydrolase</fullName>
    </submittedName>
</protein>
<evidence type="ECO:0000256" key="2">
    <source>
        <dbReference type="ARBA" id="ARBA00023295"/>
    </source>
</evidence>
<feature type="region of interest" description="Disordered" evidence="3">
    <location>
        <begin position="145"/>
        <end position="167"/>
    </location>
</feature>
<evidence type="ECO:0000313" key="6">
    <source>
        <dbReference type="Proteomes" id="UP000614811"/>
    </source>
</evidence>
<dbReference type="Gene3D" id="3.20.20.80">
    <property type="entry name" value="Glycosidases"/>
    <property type="match status" value="1"/>
</dbReference>
<proteinExistence type="predicted"/>
<dbReference type="PANTHER" id="PTHR10357:SF210">
    <property type="entry name" value="MALTODEXTRIN GLUCOSIDASE"/>
    <property type="match status" value="1"/>
</dbReference>
<keyword evidence="6" id="KW-1185">Reference proteome</keyword>
<dbReference type="CDD" id="cd11340">
    <property type="entry name" value="AmyAc_bac_CMD_like_3"/>
    <property type="match status" value="1"/>
</dbReference>
<name>A0A918RPC7_9GAMM</name>
<dbReference type="Pfam" id="PF10438">
    <property type="entry name" value="Cyc-maltodext_C"/>
    <property type="match status" value="1"/>
</dbReference>
<dbReference type="InterPro" id="IPR015171">
    <property type="entry name" value="Cyc-maltodext_N"/>
</dbReference>
<gene>
    <name evidence="5" type="ORF">GCM10008090_13220</name>
</gene>